<dbReference type="SUPFAM" id="SSF161098">
    <property type="entry name" value="MetI-like"/>
    <property type="match status" value="1"/>
</dbReference>
<evidence type="ECO:0000256" key="2">
    <source>
        <dbReference type="ARBA" id="ARBA00022448"/>
    </source>
</evidence>
<name>A0ABT9WXK8_9BACI</name>
<keyword evidence="5 8" id="KW-0472">Membrane</keyword>
<reference evidence="10 11" key="1">
    <citation type="submission" date="2023-07" db="EMBL/GenBank/DDBJ databases">
        <title>Genomic Encyclopedia of Type Strains, Phase IV (KMG-IV): sequencing the most valuable type-strain genomes for metagenomic binning, comparative biology and taxonomic classification.</title>
        <authorList>
            <person name="Goeker M."/>
        </authorList>
    </citation>
    <scope>NUCLEOTIDE SEQUENCE [LARGE SCALE GENOMIC DNA]</scope>
    <source>
        <strain evidence="10 11">DSM 23837</strain>
    </source>
</reference>
<keyword evidence="2 8" id="KW-0813">Transport</keyword>
<feature type="transmembrane region" description="Helical" evidence="8">
    <location>
        <begin position="145"/>
        <end position="172"/>
    </location>
</feature>
<evidence type="ECO:0000313" key="11">
    <source>
        <dbReference type="Proteomes" id="UP001223586"/>
    </source>
</evidence>
<keyword evidence="11" id="KW-1185">Reference proteome</keyword>
<feature type="transmembrane region" description="Helical" evidence="8">
    <location>
        <begin position="210"/>
        <end position="229"/>
    </location>
</feature>
<dbReference type="CDD" id="cd06261">
    <property type="entry name" value="TM_PBP2"/>
    <property type="match status" value="1"/>
</dbReference>
<comment type="caution">
    <text evidence="10">The sequence shown here is derived from an EMBL/GenBank/DDBJ whole genome shotgun (WGS) entry which is preliminary data.</text>
</comment>
<feature type="transmembrane region" description="Helical" evidence="8">
    <location>
        <begin position="54"/>
        <end position="74"/>
    </location>
</feature>
<proteinExistence type="inferred from homology"/>
<feature type="domain" description="ABC transmembrane type-1" evidence="9">
    <location>
        <begin position="19"/>
        <end position="198"/>
    </location>
</feature>
<protein>
    <submittedName>
        <fullName evidence="10">Osmoprotectant transport system permease protein</fullName>
    </submittedName>
</protein>
<dbReference type="CDD" id="cd13610">
    <property type="entry name" value="PBP2_ChoS"/>
    <property type="match status" value="1"/>
</dbReference>
<dbReference type="Proteomes" id="UP001223586">
    <property type="component" value="Unassembled WGS sequence"/>
</dbReference>
<evidence type="ECO:0000256" key="4">
    <source>
        <dbReference type="ARBA" id="ARBA00022989"/>
    </source>
</evidence>
<feature type="transmembrane region" description="Helical" evidence="8">
    <location>
        <begin position="80"/>
        <end position="97"/>
    </location>
</feature>
<dbReference type="InterPro" id="IPR058089">
    <property type="entry name" value="EgtUBC_SBD"/>
</dbReference>
<evidence type="ECO:0000259" key="9">
    <source>
        <dbReference type="PROSITE" id="PS50928"/>
    </source>
</evidence>
<dbReference type="PANTHER" id="PTHR30177">
    <property type="entry name" value="GLYCINE BETAINE/L-PROLINE TRANSPORT SYSTEM PERMEASE PROTEIN PROW"/>
    <property type="match status" value="1"/>
</dbReference>
<dbReference type="Gene3D" id="3.40.190.10">
    <property type="entry name" value="Periplasmic binding protein-like II"/>
    <property type="match status" value="1"/>
</dbReference>
<dbReference type="InterPro" id="IPR051204">
    <property type="entry name" value="ABC_transp_perm/SBD"/>
</dbReference>
<comment type="similarity">
    <text evidence="8">Belongs to the binding-protein-dependent transport system permease family.</text>
</comment>
<dbReference type="Gene3D" id="1.10.3720.10">
    <property type="entry name" value="MetI-like"/>
    <property type="match status" value="1"/>
</dbReference>
<dbReference type="SUPFAM" id="SSF53850">
    <property type="entry name" value="Periplasmic binding protein-like II"/>
    <property type="match status" value="1"/>
</dbReference>
<dbReference type="EMBL" id="JAUSTT010000032">
    <property type="protein sequence ID" value="MDQ0178030.1"/>
    <property type="molecule type" value="Genomic_DNA"/>
</dbReference>
<dbReference type="Gene3D" id="3.40.190.120">
    <property type="entry name" value="Osmoprotection protein (prox), domain 2"/>
    <property type="match status" value="1"/>
</dbReference>
<comment type="similarity">
    <text evidence="7">In the N-terminal section; belongs to the binding-protein-dependent transport system permease family.</text>
</comment>
<dbReference type="PANTHER" id="PTHR30177:SF4">
    <property type="entry name" value="OSMOPROTECTANT IMPORT PERMEASE PROTEIN OSMW"/>
    <property type="match status" value="1"/>
</dbReference>
<evidence type="ECO:0000256" key="7">
    <source>
        <dbReference type="ARBA" id="ARBA00035652"/>
    </source>
</evidence>
<dbReference type="RefSeq" id="WP_307232531.1">
    <property type="nucleotide sequence ID" value="NZ_JAUSTT010000032.1"/>
</dbReference>
<evidence type="ECO:0000256" key="3">
    <source>
        <dbReference type="ARBA" id="ARBA00022692"/>
    </source>
</evidence>
<dbReference type="Pfam" id="PF00528">
    <property type="entry name" value="BPD_transp_1"/>
    <property type="match status" value="1"/>
</dbReference>
<evidence type="ECO:0000256" key="8">
    <source>
        <dbReference type="RuleBase" id="RU363032"/>
    </source>
</evidence>
<dbReference type="PROSITE" id="PS50928">
    <property type="entry name" value="ABC_TM1"/>
    <property type="match status" value="1"/>
</dbReference>
<keyword evidence="3 8" id="KW-0812">Transmembrane</keyword>
<feature type="transmembrane region" description="Helical" evidence="8">
    <location>
        <begin position="178"/>
        <end position="198"/>
    </location>
</feature>
<evidence type="ECO:0000256" key="6">
    <source>
        <dbReference type="ARBA" id="ARBA00035642"/>
    </source>
</evidence>
<comment type="similarity">
    <text evidence="6">In the C-terminal section; belongs to the OsmX family.</text>
</comment>
<dbReference type="Pfam" id="PF04069">
    <property type="entry name" value="OpuAC"/>
    <property type="match status" value="1"/>
</dbReference>
<dbReference type="InterPro" id="IPR000515">
    <property type="entry name" value="MetI-like"/>
</dbReference>
<evidence type="ECO:0000313" key="10">
    <source>
        <dbReference type="EMBL" id="MDQ0178030.1"/>
    </source>
</evidence>
<accession>A0ABT9WXK8</accession>
<feature type="transmembrane region" description="Helical" evidence="8">
    <location>
        <begin position="23"/>
        <end position="42"/>
    </location>
</feature>
<keyword evidence="4 8" id="KW-1133">Transmembrane helix</keyword>
<organism evidence="10 11">
    <name type="scientific">Bacillus chungangensis</name>
    <dbReference type="NCBI Taxonomy" id="587633"/>
    <lineage>
        <taxon>Bacteria</taxon>
        <taxon>Bacillati</taxon>
        <taxon>Bacillota</taxon>
        <taxon>Bacilli</taxon>
        <taxon>Bacillales</taxon>
        <taxon>Bacillaceae</taxon>
        <taxon>Bacillus</taxon>
    </lineage>
</organism>
<dbReference type="InterPro" id="IPR035906">
    <property type="entry name" value="MetI-like_sf"/>
</dbReference>
<comment type="subcellular location">
    <subcellularLocation>
        <location evidence="8">Cell membrane</location>
        <topology evidence="8">Multi-pass membrane protein</topology>
    </subcellularLocation>
    <subcellularLocation>
        <location evidence="1">Membrane</location>
        <topology evidence="1">Multi-pass membrane protein</topology>
    </subcellularLocation>
</comment>
<sequence length="507" mass="55959">MNTFWQVFQDRKGELFNAFVEHIQISAIALILAIMIGIPLGIFLTRHMKIAEGIIGMSAVLQTIPSLALLGLLIPLVGIGKVPAIIALVIYALLPILRNTYTGIKEVDNSLIEAASAMGMNHRKRLFKVELPLALPVMMAGIRTAMVLIVGTATLAALIGAGGLGQIILLGIDRNDHYLIILGAIPAALLAIFFDIVLRAVERVSFKRTMIVGSIAIIATVCILIIPQLTNVGKKELVIAGKLGAEPEILINMYKLLIEEDTDLHVRIEPSLGKTSFVFNALKSGDIDIYPEFTGTAITAFLKEEAVSTHTADVYEQARKGLETTYQMVLLQPMAYNNTYTLAVPAAFADQYQLKTISDLKRVEQHIKTGFTLEFTDREDGYKGIETLYNIEFANIQTMEPKLRYKAIETGDIQLVDAYSTDSELRQYNLKILEDDKHLFPPYQGAPLLKKETLEAYPELEGILNKLAGKITEKEMQEMNYAVNVKGVSAEKAARKYLEGHGLLSPK</sequence>
<gene>
    <name evidence="10" type="ORF">J2S08_003924</name>
</gene>
<evidence type="ECO:0000256" key="5">
    <source>
        <dbReference type="ARBA" id="ARBA00023136"/>
    </source>
</evidence>
<dbReference type="InterPro" id="IPR007210">
    <property type="entry name" value="ABC_Gly_betaine_transp_sub-bd"/>
</dbReference>
<evidence type="ECO:0000256" key="1">
    <source>
        <dbReference type="ARBA" id="ARBA00004141"/>
    </source>
</evidence>